<keyword evidence="4 5" id="KW-0539">Nucleus</keyword>
<accession>A0AAD2AAG3</accession>
<dbReference type="GO" id="GO:0003700">
    <property type="term" value="F:DNA-binding transcription factor activity"/>
    <property type="evidence" value="ECO:0007669"/>
    <property type="project" value="InterPro"/>
</dbReference>
<dbReference type="InterPro" id="IPR036638">
    <property type="entry name" value="HLH_DNA-bd_sf"/>
</dbReference>
<feature type="region of interest" description="Disordered" evidence="6">
    <location>
        <begin position="1"/>
        <end position="24"/>
    </location>
</feature>
<dbReference type="InterPro" id="IPR045084">
    <property type="entry name" value="AIB/MYC-like"/>
</dbReference>
<evidence type="ECO:0000256" key="1">
    <source>
        <dbReference type="ARBA" id="ARBA00004123"/>
    </source>
</evidence>
<dbReference type="GO" id="GO:0000976">
    <property type="term" value="F:transcription cis-regulatory region binding"/>
    <property type="evidence" value="ECO:0007669"/>
    <property type="project" value="TreeGrafter"/>
</dbReference>
<dbReference type="Proteomes" id="UP000834106">
    <property type="component" value="Chromosome 18"/>
</dbReference>
<proteinExistence type="predicted"/>
<keyword evidence="2 5" id="KW-0805">Transcription regulation</keyword>
<dbReference type="SMART" id="SM00353">
    <property type="entry name" value="HLH"/>
    <property type="match status" value="1"/>
</dbReference>
<dbReference type="EMBL" id="OU503053">
    <property type="protein sequence ID" value="CAI9781575.1"/>
    <property type="molecule type" value="Genomic_DNA"/>
</dbReference>
<evidence type="ECO:0000256" key="3">
    <source>
        <dbReference type="ARBA" id="ARBA00023163"/>
    </source>
</evidence>
<dbReference type="InterPro" id="IPR011598">
    <property type="entry name" value="bHLH_dom"/>
</dbReference>
<dbReference type="AlphaFoldDB" id="A0AAD2AAG3"/>
<comment type="subcellular location">
    <subcellularLocation>
        <location evidence="1 5">Nucleus</location>
    </subcellularLocation>
</comment>
<dbReference type="SUPFAM" id="SSF47459">
    <property type="entry name" value="HLH, helix-loop-helix DNA-binding domain"/>
    <property type="match status" value="1"/>
</dbReference>
<dbReference type="InterPro" id="IPR008974">
    <property type="entry name" value="TRAF-like"/>
</dbReference>
<dbReference type="Gene3D" id="4.10.280.10">
    <property type="entry name" value="Helix-loop-helix DNA-binding domain"/>
    <property type="match status" value="1"/>
</dbReference>
<dbReference type="CDD" id="cd00121">
    <property type="entry name" value="MATH"/>
    <property type="match status" value="1"/>
</dbReference>
<sequence>MMEALPSTNNSDSDCQTPKKRGRNPSVVCPNVPFIKNVDVERQRRKTLKNSFCELQSVVPYASKMDRAFLLSAAVFYIKELKEKVEESEYKRMKMEQLEIEMKIVGKNFLQINIGELKSNEFSICGYKWYMLIQMQSPNSPSHLSLCLCVADHGKLLQGWDN</sequence>
<name>A0AAD2AAG3_9LAMI</name>
<dbReference type="Gene3D" id="2.60.210.10">
    <property type="entry name" value="Apoptosis, Tumor Necrosis Factor Receptor Associated Protein 2, Chain A"/>
    <property type="match status" value="1"/>
</dbReference>
<reference evidence="8" key="1">
    <citation type="submission" date="2023-05" db="EMBL/GenBank/DDBJ databases">
        <authorList>
            <person name="Huff M."/>
        </authorList>
    </citation>
    <scope>NUCLEOTIDE SEQUENCE</scope>
</reference>
<keyword evidence="9" id="KW-1185">Reference proteome</keyword>
<organism evidence="8 9">
    <name type="scientific">Fraxinus pennsylvanica</name>
    <dbReference type="NCBI Taxonomy" id="56036"/>
    <lineage>
        <taxon>Eukaryota</taxon>
        <taxon>Viridiplantae</taxon>
        <taxon>Streptophyta</taxon>
        <taxon>Embryophyta</taxon>
        <taxon>Tracheophyta</taxon>
        <taxon>Spermatophyta</taxon>
        <taxon>Magnoliopsida</taxon>
        <taxon>eudicotyledons</taxon>
        <taxon>Gunneridae</taxon>
        <taxon>Pentapetalae</taxon>
        <taxon>asterids</taxon>
        <taxon>lamiids</taxon>
        <taxon>Lamiales</taxon>
        <taxon>Oleaceae</taxon>
        <taxon>Oleeae</taxon>
        <taxon>Fraxinus</taxon>
    </lineage>
</organism>
<evidence type="ECO:0000256" key="6">
    <source>
        <dbReference type="SAM" id="MobiDB-lite"/>
    </source>
</evidence>
<evidence type="ECO:0000259" key="7">
    <source>
        <dbReference type="PROSITE" id="PS50888"/>
    </source>
</evidence>
<feature type="domain" description="BHLH" evidence="7">
    <location>
        <begin position="32"/>
        <end position="81"/>
    </location>
</feature>
<evidence type="ECO:0000313" key="8">
    <source>
        <dbReference type="EMBL" id="CAI9781575.1"/>
    </source>
</evidence>
<evidence type="ECO:0000256" key="2">
    <source>
        <dbReference type="ARBA" id="ARBA00023015"/>
    </source>
</evidence>
<dbReference type="Pfam" id="PF00010">
    <property type="entry name" value="HLH"/>
    <property type="match status" value="1"/>
</dbReference>
<feature type="compositionally biased region" description="Polar residues" evidence="6">
    <location>
        <begin position="1"/>
        <end position="16"/>
    </location>
</feature>
<dbReference type="PANTHER" id="PTHR11514:SF40">
    <property type="entry name" value="TRANSCRIPTION FACTOR BHLH14"/>
    <property type="match status" value="1"/>
</dbReference>
<protein>
    <recommendedName>
        <fullName evidence="5">Transcription factor</fullName>
        <shortName evidence="5">bHLH transcription factor</shortName>
    </recommendedName>
    <alternativeName>
        <fullName evidence="5">Basic helix-loop-helix protein</fullName>
    </alternativeName>
</protein>
<dbReference type="PROSITE" id="PS50888">
    <property type="entry name" value="BHLH"/>
    <property type="match status" value="1"/>
</dbReference>
<dbReference type="PANTHER" id="PTHR11514">
    <property type="entry name" value="MYC"/>
    <property type="match status" value="1"/>
</dbReference>
<dbReference type="GO" id="GO:0005634">
    <property type="term" value="C:nucleus"/>
    <property type="evidence" value="ECO:0007669"/>
    <property type="project" value="UniProtKB-SubCell"/>
</dbReference>
<dbReference type="GO" id="GO:0046983">
    <property type="term" value="F:protein dimerization activity"/>
    <property type="evidence" value="ECO:0007669"/>
    <property type="project" value="InterPro"/>
</dbReference>
<evidence type="ECO:0000256" key="5">
    <source>
        <dbReference type="RuleBase" id="RU369104"/>
    </source>
</evidence>
<dbReference type="InterPro" id="IPR002083">
    <property type="entry name" value="MATH/TRAF_dom"/>
</dbReference>
<gene>
    <name evidence="8" type="ORF">FPE_LOCUS29005</name>
</gene>
<evidence type="ECO:0000313" key="9">
    <source>
        <dbReference type="Proteomes" id="UP000834106"/>
    </source>
</evidence>
<evidence type="ECO:0000256" key="4">
    <source>
        <dbReference type="ARBA" id="ARBA00023242"/>
    </source>
</evidence>
<keyword evidence="3 5" id="KW-0804">Transcription</keyword>